<sequence length="175" mass="19427">MLKLIVIAIVVLIAAVLLFAATRPNDFRVQRSVLVQAPPERIHAQINDFHHWQAWSPYEKLDPAMTRSIGGAAQGTGATYGWSGEGKAGAGRMEITRSEPASRITIQLDFTRPFKAHNVAEFTIAPKGDASEVTWAMSGQQPYMAKLMGLFFDMDHMIGRDFEEGLNNLKRIAEQ</sequence>
<dbReference type="Gene3D" id="3.30.530.20">
    <property type="match status" value="1"/>
</dbReference>
<dbReference type="Proteomes" id="UP001595740">
    <property type="component" value="Unassembled WGS sequence"/>
</dbReference>
<protein>
    <submittedName>
        <fullName evidence="1">SRPBCC family protein</fullName>
    </submittedName>
</protein>
<dbReference type="Pfam" id="PF10604">
    <property type="entry name" value="Polyketide_cyc2"/>
    <property type="match status" value="1"/>
</dbReference>
<dbReference type="CDD" id="cd07818">
    <property type="entry name" value="SRPBCC_1"/>
    <property type="match status" value="1"/>
</dbReference>
<keyword evidence="2" id="KW-1185">Reference proteome</keyword>
<reference evidence="2" key="1">
    <citation type="journal article" date="2019" name="Int. J. Syst. Evol. Microbiol.">
        <title>The Global Catalogue of Microorganisms (GCM) 10K type strain sequencing project: providing services to taxonomists for standard genome sequencing and annotation.</title>
        <authorList>
            <consortium name="The Broad Institute Genomics Platform"/>
            <consortium name="The Broad Institute Genome Sequencing Center for Infectious Disease"/>
            <person name="Wu L."/>
            <person name="Ma J."/>
        </authorList>
    </citation>
    <scope>NUCLEOTIDE SEQUENCE [LARGE SCALE GENOMIC DNA]</scope>
    <source>
        <strain evidence="2">KCTC 42875</strain>
    </source>
</reference>
<dbReference type="SUPFAM" id="SSF55961">
    <property type="entry name" value="Bet v1-like"/>
    <property type="match status" value="1"/>
</dbReference>
<dbReference type="InterPro" id="IPR019587">
    <property type="entry name" value="Polyketide_cyclase/dehydratase"/>
</dbReference>
<dbReference type="EMBL" id="JBHRXK010000001">
    <property type="protein sequence ID" value="MFC3550197.1"/>
    <property type="molecule type" value="Genomic_DNA"/>
</dbReference>
<dbReference type="RefSeq" id="WP_386757778.1">
    <property type="nucleotide sequence ID" value="NZ_JBHRXK010000001.1"/>
</dbReference>
<evidence type="ECO:0000313" key="1">
    <source>
        <dbReference type="EMBL" id="MFC3550197.1"/>
    </source>
</evidence>
<dbReference type="InterPro" id="IPR023393">
    <property type="entry name" value="START-like_dom_sf"/>
</dbReference>
<organism evidence="1 2">
    <name type="scientific">Lysobacter cavernae</name>
    <dbReference type="NCBI Taxonomy" id="1685901"/>
    <lineage>
        <taxon>Bacteria</taxon>
        <taxon>Pseudomonadati</taxon>
        <taxon>Pseudomonadota</taxon>
        <taxon>Gammaproteobacteria</taxon>
        <taxon>Lysobacterales</taxon>
        <taxon>Lysobacteraceae</taxon>
        <taxon>Lysobacter</taxon>
    </lineage>
</organism>
<comment type="caution">
    <text evidence="1">The sequence shown here is derived from an EMBL/GenBank/DDBJ whole genome shotgun (WGS) entry which is preliminary data.</text>
</comment>
<evidence type="ECO:0000313" key="2">
    <source>
        <dbReference type="Proteomes" id="UP001595740"/>
    </source>
</evidence>
<proteinExistence type="predicted"/>
<gene>
    <name evidence="1" type="ORF">ACFOLC_04135</name>
</gene>
<name>A0ABV7RN84_9GAMM</name>
<accession>A0ABV7RN84</accession>